<keyword evidence="1" id="KW-1133">Transmembrane helix</keyword>
<protein>
    <submittedName>
        <fullName evidence="4">Transporter</fullName>
    </submittedName>
</protein>
<keyword evidence="5" id="KW-1185">Reference proteome</keyword>
<dbReference type="InterPro" id="IPR007349">
    <property type="entry name" value="DUF418"/>
</dbReference>
<keyword evidence="1" id="KW-0812">Transmembrane</keyword>
<feature type="transmembrane region" description="Helical" evidence="1">
    <location>
        <begin position="303"/>
        <end position="322"/>
    </location>
</feature>
<evidence type="ECO:0000259" key="2">
    <source>
        <dbReference type="Pfam" id="PF04235"/>
    </source>
</evidence>
<evidence type="ECO:0000313" key="4">
    <source>
        <dbReference type="EMBL" id="ENY70458.1"/>
    </source>
</evidence>
<dbReference type="RefSeq" id="WP_005362261.1">
    <property type="nucleotide sequence ID" value="NZ_APVG01000075.1"/>
</dbReference>
<organism evidence="4 5">
    <name type="scientific">Aeromonas diversa CDC 2478-85</name>
    <dbReference type="NCBI Taxonomy" id="1268237"/>
    <lineage>
        <taxon>Bacteria</taxon>
        <taxon>Pseudomonadati</taxon>
        <taxon>Pseudomonadota</taxon>
        <taxon>Gammaproteobacteria</taxon>
        <taxon>Aeromonadales</taxon>
        <taxon>Aeromonadaceae</taxon>
        <taxon>Aeromonas</taxon>
    </lineage>
</organism>
<dbReference type="eggNOG" id="COG2311">
    <property type="taxonomic scope" value="Bacteria"/>
</dbReference>
<dbReference type="Proteomes" id="UP000023775">
    <property type="component" value="Unassembled WGS sequence"/>
</dbReference>
<evidence type="ECO:0000256" key="1">
    <source>
        <dbReference type="SAM" id="Phobius"/>
    </source>
</evidence>
<accession>N9VFN6</accession>
<feature type="transmembrane region" description="Helical" evidence="1">
    <location>
        <begin position="76"/>
        <end position="93"/>
    </location>
</feature>
<proteinExistence type="predicted"/>
<feature type="transmembrane region" description="Helical" evidence="1">
    <location>
        <begin position="45"/>
        <end position="64"/>
    </location>
</feature>
<feature type="transmembrane region" description="Helical" evidence="1">
    <location>
        <begin position="236"/>
        <end position="257"/>
    </location>
</feature>
<feature type="transmembrane region" description="Helical" evidence="1">
    <location>
        <begin position="164"/>
        <end position="185"/>
    </location>
</feature>
<dbReference type="AlphaFoldDB" id="N9VFN6"/>
<name>N9VFN6_9GAMM</name>
<dbReference type="PANTHER" id="PTHR30590:SF3">
    <property type="entry name" value="HYPOTHETICAL MEMBRANE SPANNING PROTEIN"/>
    <property type="match status" value="1"/>
</dbReference>
<dbReference type="InterPro" id="IPR012429">
    <property type="entry name" value="HGSNAT_cat"/>
</dbReference>
<dbReference type="Pfam" id="PF07786">
    <property type="entry name" value="HGSNAT_cat"/>
    <property type="match status" value="1"/>
</dbReference>
<reference evidence="4 5" key="1">
    <citation type="journal article" date="2013" name="Genome Announc.">
        <title>Draft Genome Sequence of the Aeromonas diversa Type Strain.</title>
        <authorList>
            <person name="Farfan M."/>
            <person name="Spataro N."/>
            <person name="Sanglas A."/>
            <person name="Albarral V."/>
            <person name="Loren J.G."/>
            <person name="Bosch E."/>
            <person name="Fuste M.C."/>
        </authorList>
    </citation>
    <scope>NUCLEOTIDE SEQUENCE [LARGE SCALE GENOMIC DNA]</scope>
    <source>
        <strain evidence="4 5">2478-85</strain>
    </source>
</reference>
<evidence type="ECO:0000259" key="3">
    <source>
        <dbReference type="Pfam" id="PF07786"/>
    </source>
</evidence>
<feature type="transmembrane region" description="Helical" evidence="1">
    <location>
        <begin position="99"/>
        <end position="115"/>
    </location>
</feature>
<dbReference type="PATRIC" id="fig|1268237.3.peg.3579"/>
<dbReference type="PANTHER" id="PTHR30590">
    <property type="entry name" value="INNER MEMBRANE PROTEIN"/>
    <property type="match status" value="1"/>
</dbReference>
<feature type="domain" description="DUF418" evidence="2">
    <location>
        <begin position="237"/>
        <end position="341"/>
    </location>
</feature>
<feature type="domain" description="Heparan-alpha-glucosaminide N-acetyltransferase catalytic" evidence="3">
    <location>
        <begin position="4"/>
        <end position="198"/>
    </location>
</feature>
<dbReference type="Pfam" id="PF04235">
    <property type="entry name" value="DUF418"/>
    <property type="match status" value="1"/>
</dbReference>
<feature type="transmembrane region" description="Helical" evidence="1">
    <location>
        <begin position="197"/>
        <end position="224"/>
    </location>
</feature>
<sequence length="350" mass="37883">MKTRLEGLDLARALALCGMVLVNFRLAMGATTGPGWLLDALTALEGRSAAIFVMLAGIGLGLGTRRLPFGDAAAHTVRRGLFLLALGLLNVLIFPADIIHYYGVYFLIAALCLRLPSSLLLVLALGLADLFVTLLFVLDYQAGWHWEDLSYSGFWQPTGFVRNLLFNGWHPVVPWLAFLLVGLMLSRQPLGERRIQWRLVLGGAATALLAKGSSLALSALFPAWTSLFALAPLPPLPLYLLFAGGIACALIGGCLLLMGCARPPALLAALLPMGRQTLTLYMAHILIGMGILEEMGWLEGQGLWQMLLAAELYLVAAGLFAARWEARFGRGPLESLMRHLCDARPEPRAA</sequence>
<dbReference type="EMBL" id="APVG01000075">
    <property type="protein sequence ID" value="ENY70458.1"/>
    <property type="molecule type" value="Genomic_DNA"/>
</dbReference>
<feature type="transmembrane region" description="Helical" evidence="1">
    <location>
        <begin position="122"/>
        <end position="144"/>
    </location>
</feature>
<comment type="caution">
    <text evidence="4">The sequence shown here is derived from an EMBL/GenBank/DDBJ whole genome shotgun (WGS) entry which is preliminary data.</text>
</comment>
<evidence type="ECO:0000313" key="5">
    <source>
        <dbReference type="Proteomes" id="UP000023775"/>
    </source>
</evidence>
<gene>
    <name evidence="4" type="ORF">G114_18256</name>
</gene>
<dbReference type="InterPro" id="IPR052529">
    <property type="entry name" value="Bact_Transport_Assoc"/>
</dbReference>
<dbReference type="OrthoDB" id="9807744at2"/>
<keyword evidence="1" id="KW-0472">Membrane</keyword>